<reference evidence="1 2" key="1">
    <citation type="journal article" date="2015" name="Int. Biodeterior. Biodegradation">
        <title>Physiological and genetic screening methods for the isolation of methyl tert-butyl ether-degrading bacteria for bioremediation purposes.</title>
        <authorList>
            <person name="Guisado I.M."/>
            <person name="Purswani J."/>
            <person name="Gonzalez Lopez J."/>
            <person name="Pozo C."/>
        </authorList>
    </citation>
    <scope>NUCLEOTIDE SEQUENCE [LARGE SCALE GENOMIC DNA]</scope>
    <source>
        <strain evidence="1 2">SH7</strain>
    </source>
</reference>
<organism evidence="1 2">
    <name type="scientific">Paenibacillus etheri</name>
    <dbReference type="NCBI Taxonomy" id="1306852"/>
    <lineage>
        <taxon>Bacteria</taxon>
        <taxon>Bacillati</taxon>
        <taxon>Bacillota</taxon>
        <taxon>Bacilli</taxon>
        <taxon>Bacillales</taxon>
        <taxon>Paenibacillaceae</taxon>
        <taxon>Paenibacillus</taxon>
    </lineage>
</organism>
<gene>
    <name evidence="1" type="ORF">UQ64_02450</name>
</gene>
<comment type="caution">
    <text evidence="1">The sequence shown here is derived from an EMBL/GenBank/DDBJ whole genome shotgun (WGS) entry which is preliminary data.</text>
</comment>
<proteinExistence type="predicted"/>
<evidence type="ECO:0008006" key="3">
    <source>
        <dbReference type="Google" id="ProtNLM"/>
    </source>
</evidence>
<accession>A0A0W1APU2</accession>
<dbReference type="Proteomes" id="UP000054709">
    <property type="component" value="Unassembled WGS sequence"/>
</dbReference>
<dbReference type="EMBL" id="LCZJ02000076">
    <property type="protein sequence ID" value="KTD83288.1"/>
    <property type="molecule type" value="Genomic_DNA"/>
</dbReference>
<evidence type="ECO:0000313" key="2">
    <source>
        <dbReference type="Proteomes" id="UP000054709"/>
    </source>
</evidence>
<protein>
    <recommendedName>
        <fullName evidence="3">RNA polymerase sigma factor 70 region 4 type 2 domain-containing protein</fullName>
    </recommendedName>
</protein>
<name>A0A0W1APU2_9BACL</name>
<sequence length="150" mass="17380">MPDPLPAESTRRIIFAECVQKYTNDIYTLSSMLLQQSAEAEKVTIRTFKELHKIFRQKSFDSQLFSIEAYRSCIRQCADYYARRSLLSAKALPWEEQLVKVMWYGLKLSLPQISIILQKSVPVLKTQLRHVREQLTAQEDLLPCGNLSVV</sequence>
<dbReference type="RefSeq" id="WP_060626795.1">
    <property type="nucleotide sequence ID" value="NZ_LCZJ02000076.1"/>
</dbReference>
<keyword evidence="2" id="KW-1185">Reference proteome</keyword>
<dbReference type="OrthoDB" id="2658004at2"/>
<dbReference type="AlphaFoldDB" id="A0A0W1APU2"/>
<evidence type="ECO:0000313" key="1">
    <source>
        <dbReference type="EMBL" id="KTD83288.1"/>
    </source>
</evidence>